<dbReference type="PROSITE" id="PS51257">
    <property type="entry name" value="PROKAR_LIPOPROTEIN"/>
    <property type="match status" value="1"/>
</dbReference>
<sequence>MKKILLLLMSLTVLGCASFGEGVTTAFLNKQKEEDLRECRIDGKSFAGMQGDFDRSNNLLKVLMVHGVGTHIPGYSTQFQEKLAKELDLNEMSSHYKEIKLVNKEYPDQDLGILRVRRLLDKDQDEEMLFYELTWSSITNPQKKNLNTILR</sequence>
<dbReference type="AlphaFoldDB" id="A0A7Z0MND5"/>
<proteinExistence type="predicted"/>
<feature type="chain" id="PRO_5031308322" description="Lipoprotein" evidence="1">
    <location>
        <begin position="20"/>
        <end position="151"/>
    </location>
</feature>
<dbReference type="Proteomes" id="UP000537890">
    <property type="component" value="Unassembled WGS sequence"/>
</dbReference>
<keyword evidence="1" id="KW-0732">Signal</keyword>
<gene>
    <name evidence="2" type="ORF">H0A75_03930</name>
</gene>
<dbReference type="EMBL" id="JACCHS010000054">
    <property type="protein sequence ID" value="NYT46890.1"/>
    <property type="molecule type" value="Genomic_DNA"/>
</dbReference>
<organism evidence="2 3">
    <name type="scientific">Candidatus Methanofishera endochildressiae</name>
    <dbReference type="NCBI Taxonomy" id="2738884"/>
    <lineage>
        <taxon>Bacteria</taxon>
        <taxon>Pseudomonadati</taxon>
        <taxon>Pseudomonadota</taxon>
        <taxon>Gammaproteobacteria</taxon>
        <taxon>Candidatus Methanofishera</taxon>
    </lineage>
</organism>
<protein>
    <recommendedName>
        <fullName evidence="4">Lipoprotein</fullName>
    </recommendedName>
</protein>
<evidence type="ECO:0008006" key="4">
    <source>
        <dbReference type="Google" id="ProtNLM"/>
    </source>
</evidence>
<evidence type="ECO:0000313" key="3">
    <source>
        <dbReference type="Proteomes" id="UP000537890"/>
    </source>
</evidence>
<evidence type="ECO:0000313" key="2">
    <source>
        <dbReference type="EMBL" id="NYT46890.1"/>
    </source>
</evidence>
<reference evidence="2 3" key="1">
    <citation type="submission" date="2020-05" db="EMBL/GenBank/DDBJ databases">
        <title>Horizontal transmission and recombination maintain forever young bacterial symbiont genomes.</title>
        <authorList>
            <person name="Russell S.L."/>
            <person name="Pepper-Tunick E."/>
            <person name="Svedberg J."/>
            <person name="Byrne A."/>
            <person name="Ruelas Castillo J."/>
            <person name="Vollmers C."/>
            <person name="Beinart R.A."/>
            <person name="Corbett-Detig R."/>
        </authorList>
    </citation>
    <scope>NUCLEOTIDE SEQUENCE [LARGE SCALE GENOMIC DNA]</scope>
    <source>
        <strain evidence="2">4727-3</strain>
    </source>
</reference>
<evidence type="ECO:0000256" key="1">
    <source>
        <dbReference type="SAM" id="SignalP"/>
    </source>
</evidence>
<feature type="signal peptide" evidence="1">
    <location>
        <begin position="1"/>
        <end position="19"/>
    </location>
</feature>
<comment type="caution">
    <text evidence="2">The sequence shown here is derived from an EMBL/GenBank/DDBJ whole genome shotgun (WGS) entry which is preliminary data.</text>
</comment>
<accession>A0A7Z0MND5</accession>
<name>A0A7Z0MND5_9GAMM</name>